<feature type="transmembrane region" description="Helical" evidence="2">
    <location>
        <begin position="213"/>
        <end position="233"/>
    </location>
</feature>
<evidence type="ECO:0000256" key="2">
    <source>
        <dbReference type="SAM" id="Phobius"/>
    </source>
</evidence>
<evidence type="ECO:0000313" key="4">
    <source>
        <dbReference type="Proteomes" id="UP000299102"/>
    </source>
</evidence>
<reference evidence="3 4" key="1">
    <citation type="journal article" date="2019" name="Commun. Biol.">
        <title>The bagworm genome reveals a unique fibroin gene that provides high tensile strength.</title>
        <authorList>
            <person name="Kono N."/>
            <person name="Nakamura H."/>
            <person name="Ohtoshi R."/>
            <person name="Tomita M."/>
            <person name="Numata K."/>
            <person name="Arakawa K."/>
        </authorList>
    </citation>
    <scope>NUCLEOTIDE SEQUENCE [LARGE SCALE GENOMIC DNA]</scope>
</reference>
<proteinExistence type="predicted"/>
<gene>
    <name evidence="3" type="ORF">EVAR_29662_1</name>
</gene>
<protein>
    <submittedName>
        <fullName evidence="3">Uncharacterized protein</fullName>
    </submittedName>
</protein>
<keyword evidence="2" id="KW-1133">Transmembrane helix</keyword>
<keyword evidence="2" id="KW-0812">Transmembrane</keyword>
<name>A0A4C1W951_EUMVA</name>
<dbReference type="EMBL" id="BGZK01000494">
    <property type="protein sequence ID" value="GBP47059.1"/>
    <property type="molecule type" value="Genomic_DNA"/>
</dbReference>
<feature type="compositionally biased region" description="Polar residues" evidence="1">
    <location>
        <begin position="170"/>
        <end position="190"/>
    </location>
</feature>
<feature type="region of interest" description="Disordered" evidence="1">
    <location>
        <begin position="170"/>
        <end position="197"/>
    </location>
</feature>
<dbReference type="Proteomes" id="UP000299102">
    <property type="component" value="Unassembled WGS sequence"/>
</dbReference>
<sequence length="239" mass="27141">MINYPGMELKTAPRSRLRLITLSTDIKDERIRLYVRVDGAAGELADEFLTYIDLNHSLMVLEGMLIGRSWISPRQLATSDPHWAGVEGLRAKTGSLEYKDCERTDHTRLRLIDGAFSPEPVRQNRRPIHLYIVYGTARRRRVARLARCTTPYKQAHRQLLVRIYPRAGSSASRKTQPQTRTTCSVRNTTIPPAGRSRGNSYKVSRHVCYYDDIVYLVVANICGLILKILAFAASSPAWI</sequence>
<keyword evidence="2" id="KW-0472">Membrane</keyword>
<comment type="caution">
    <text evidence="3">The sequence shown here is derived from an EMBL/GenBank/DDBJ whole genome shotgun (WGS) entry which is preliminary data.</text>
</comment>
<accession>A0A4C1W951</accession>
<keyword evidence="4" id="KW-1185">Reference proteome</keyword>
<dbReference type="AlphaFoldDB" id="A0A4C1W951"/>
<evidence type="ECO:0000256" key="1">
    <source>
        <dbReference type="SAM" id="MobiDB-lite"/>
    </source>
</evidence>
<evidence type="ECO:0000313" key="3">
    <source>
        <dbReference type="EMBL" id="GBP47059.1"/>
    </source>
</evidence>
<organism evidence="3 4">
    <name type="scientific">Eumeta variegata</name>
    <name type="common">Bagworm moth</name>
    <name type="synonym">Eumeta japonica</name>
    <dbReference type="NCBI Taxonomy" id="151549"/>
    <lineage>
        <taxon>Eukaryota</taxon>
        <taxon>Metazoa</taxon>
        <taxon>Ecdysozoa</taxon>
        <taxon>Arthropoda</taxon>
        <taxon>Hexapoda</taxon>
        <taxon>Insecta</taxon>
        <taxon>Pterygota</taxon>
        <taxon>Neoptera</taxon>
        <taxon>Endopterygota</taxon>
        <taxon>Lepidoptera</taxon>
        <taxon>Glossata</taxon>
        <taxon>Ditrysia</taxon>
        <taxon>Tineoidea</taxon>
        <taxon>Psychidae</taxon>
        <taxon>Oiketicinae</taxon>
        <taxon>Eumeta</taxon>
    </lineage>
</organism>